<proteinExistence type="predicted"/>
<gene>
    <name evidence="2" type="ORF">AV530_006977</name>
</gene>
<dbReference type="AlphaFoldDB" id="A0A1V4KXF8"/>
<reference evidence="2 3" key="1">
    <citation type="submission" date="2016-02" db="EMBL/GenBank/DDBJ databases">
        <title>Band-tailed pigeon sequencing and assembly.</title>
        <authorList>
            <person name="Soares A.E."/>
            <person name="Novak B.J."/>
            <person name="Rice E.S."/>
            <person name="O'Connell B."/>
            <person name="Chang D."/>
            <person name="Weber S."/>
            <person name="Shapiro B."/>
        </authorList>
    </citation>
    <scope>NUCLEOTIDE SEQUENCE [LARGE SCALE GENOMIC DNA]</scope>
    <source>
        <strain evidence="2">BTP2013</strain>
        <tissue evidence="2">Blood</tissue>
    </source>
</reference>
<dbReference type="EMBL" id="LSYS01001315">
    <property type="protein sequence ID" value="OPJ89223.1"/>
    <property type="molecule type" value="Genomic_DNA"/>
</dbReference>
<evidence type="ECO:0000256" key="1">
    <source>
        <dbReference type="SAM" id="MobiDB-lite"/>
    </source>
</evidence>
<evidence type="ECO:0000313" key="3">
    <source>
        <dbReference type="Proteomes" id="UP000190648"/>
    </source>
</evidence>
<sequence>MRKEAENVKPVCDDHAIEQPPGPEPGERRVHFPASFYPPRYPFSQRNDNAKYFLVEKINRAIQDMKPFGKAFERKS</sequence>
<feature type="compositionally biased region" description="Basic and acidic residues" evidence="1">
    <location>
        <begin position="1"/>
        <end position="17"/>
    </location>
</feature>
<organism evidence="2 3">
    <name type="scientific">Patagioenas fasciata monilis</name>
    <dbReference type="NCBI Taxonomy" id="372326"/>
    <lineage>
        <taxon>Eukaryota</taxon>
        <taxon>Metazoa</taxon>
        <taxon>Chordata</taxon>
        <taxon>Craniata</taxon>
        <taxon>Vertebrata</taxon>
        <taxon>Euteleostomi</taxon>
        <taxon>Archelosauria</taxon>
        <taxon>Archosauria</taxon>
        <taxon>Dinosauria</taxon>
        <taxon>Saurischia</taxon>
        <taxon>Theropoda</taxon>
        <taxon>Coelurosauria</taxon>
        <taxon>Aves</taxon>
        <taxon>Neognathae</taxon>
        <taxon>Neoaves</taxon>
        <taxon>Columbimorphae</taxon>
        <taxon>Columbiformes</taxon>
        <taxon>Columbidae</taxon>
        <taxon>Patagioenas</taxon>
    </lineage>
</organism>
<keyword evidence="3" id="KW-1185">Reference proteome</keyword>
<dbReference type="Proteomes" id="UP000190648">
    <property type="component" value="Unassembled WGS sequence"/>
</dbReference>
<evidence type="ECO:0000313" key="2">
    <source>
        <dbReference type="EMBL" id="OPJ89223.1"/>
    </source>
</evidence>
<accession>A0A1V4KXF8</accession>
<name>A0A1V4KXF8_PATFA</name>
<feature type="region of interest" description="Disordered" evidence="1">
    <location>
        <begin position="1"/>
        <end position="31"/>
    </location>
</feature>
<protein>
    <submittedName>
        <fullName evidence="2">Uncharacterized protein</fullName>
    </submittedName>
</protein>
<comment type="caution">
    <text evidence="2">The sequence shown here is derived from an EMBL/GenBank/DDBJ whole genome shotgun (WGS) entry which is preliminary data.</text>
</comment>